<feature type="domain" description="Calcineurin-like phosphoesterase" evidence="3">
    <location>
        <begin position="1"/>
        <end position="142"/>
    </location>
</feature>
<comment type="similarity">
    <text evidence="1 2">Belongs to the metallophosphoesterase superfamily. YfcE family.</text>
</comment>
<protein>
    <recommendedName>
        <fullName evidence="2">Phosphoesterase</fullName>
        <ecNumber evidence="2">3.1.4.-</ecNumber>
    </recommendedName>
</protein>
<gene>
    <name evidence="4" type="ORF">EDD58_101191</name>
</gene>
<dbReference type="NCBIfam" id="TIGR00040">
    <property type="entry name" value="yfcE"/>
    <property type="match status" value="1"/>
</dbReference>
<reference evidence="4 5" key="1">
    <citation type="submission" date="2019-03" db="EMBL/GenBank/DDBJ databases">
        <title>Genomic Encyclopedia of Type Strains, Phase IV (KMG-IV): sequencing the most valuable type-strain genomes for metagenomic binning, comparative biology and taxonomic classification.</title>
        <authorList>
            <person name="Goeker M."/>
        </authorList>
    </citation>
    <scope>NUCLEOTIDE SEQUENCE [LARGE SCALE GENOMIC DNA]</scope>
    <source>
        <strain evidence="4 5">DSM 45707</strain>
    </source>
</reference>
<evidence type="ECO:0000256" key="2">
    <source>
        <dbReference type="RuleBase" id="RU362039"/>
    </source>
</evidence>
<dbReference type="SUPFAM" id="SSF56300">
    <property type="entry name" value="Metallo-dependent phosphatases"/>
    <property type="match status" value="1"/>
</dbReference>
<dbReference type="GO" id="GO:0046872">
    <property type="term" value="F:metal ion binding"/>
    <property type="evidence" value="ECO:0007669"/>
    <property type="project" value="UniProtKB-KW"/>
</dbReference>
<comment type="caution">
    <text evidence="4">The sequence shown here is derived from an EMBL/GenBank/DDBJ whole genome shotgun (WGS) entry which is preliminary data.</text>
</comment>
<accession>A0A4R3LGC5</accession>
<dbReference type="GO" id="GO:0016787">
    <property type="term" value="F:hydrolase activity"/>
    <property type="evidence" value="ECO:0007669"/>
    <property type="project" value="UniProtKB-UniRule"/>
</dbReference>
<keyword evidence="2" id="KW-0479">Metal-binding</keyword>
<dbReference type="RefSeq" id="WP_165875729.1">
    <property type="nucleotide sequence ID" value="NZ_SMAG01000001.1"/>
</dbReference>
<dbReference type="PANTHER" id="PTHR11124">
    <property type="entry name" value="VACUOLAR SORTING PROTEIN VPS29"/>
    <property type="match status" value="1"/>
</dbReference>
<dbReference type="InterPro" id="IPR029052">
    <property type="entry name" value="Metallo-depent_PP-like"/>
</dbReference>
<dbReference type="EMBL" id="SMAG01000001">
    <property type="protein sequence ID" value="TCS96556.1"/>
    <property type="molecule type" value="Genomic_DNA"/>
</dbReference>
<dbReference type="InterPro" id="IPR024654">
    <property type="entry name" value="Calcineurin-like_PHP_lpxH"/>
</dbReference>
<keyword evidence="5" id="KW-1185">Reference proteome</keyword>
<dbReference type="InterPro" id="IPR000979">
    <property type="entry name" value="Phosphodiesterase_MJ0936/Vps29"/>
</dbReference>
<name>A0A4R3LGC5_9BACL</name>
<evidence type="ECO:0000313" key="4">
    <source>
        <dbReference type="EMBL" id="TCS96556.1"/>
    </source>
</evidence>
<evidence type="ECO:0000313" key="5">
    <source>
        <dbReference type="Proteomes" id="UP000294937"/>
    </source>
</evidence>
<sequence length="169" mass="18884">MKILIVSDSHGKKDLLQQIVQQVQADHVIHCGDFCTSVNELPDVPITVVRGNCDFEKVPKEQIFIVEDVRILVAHGHTLQVKRTPLPLRYRAEEVGVQIACFGHSHLPFCEQVGNVLLINPGSISNPRGFAFPTYAILQIHDGNAEVSYYQIDGKVTKERGGSFPLHKY</sequence>
<dbReference type="Gene3D" id="3.60.21.10">
    <property type="match status" value="1"/>
</dbReference>
<comment type="cofactor">
    <cofactor evidence="2">
        <name>a divalent metal cation</name>
        <dbReference type="ChEBI" id="CHEBI:60240"/>
    </cofactor>
</comment>
<proteinExistence type="inferred from homology"/>
<dbReference type="Proteomes" id="UP000294937">
    <property type="component" value="Unassembled WGS sequence"/>
</dbReference>
<dbReference type="EC" id="3.1.4.-" evidence="2"/>
<organism evidence="4 5">
    <name type="scientific">Hazenella coriacea</name>
    <dbReference type="NCBI Taxonomy" id="1179467"/>
    <lineage>
        <taxon>Bacteria</taxon>
        <taxon>Bacillati</taxon>
        <taxon>Bacillota</taxon>
        <taxon>Bacilli</taxon>
        <taxon>Bacillales</taxon>
        <taxon>Thermoactinomycetaceae</taxon>
        <taxon>Hazenella</taxon>
    </lineage>
</organism>
<evidence type="ECO:0000259" key="3">
    <source>
        <dbReference type="Pfam" id="PF12850"/>
    </source>
</evidence>
<dbReference type="Pfam" id="PF12850">
    <property type="entry name" value="Metallophos_2"/>
    <property type="match status" value="1"/>
</dbReference>
<evidence type="ECO:0000256" key="1">
    <source>
        <dbReference type="ARBA" id="ARBA00008950"/>
    </source>
</evidence>
<dbReference type="AlphaFoldDB" id="A0A4R3LGC5"/>